<name>A0A6A5TKX0_9PLEO</name>
<keyword evidence="1" id="KW-0472">Membrane</keyword>
<evidence type="ECO:0000313" key="2">
    <source>
        <dbReference type="EMBL" id="KAF1953355.1"/>
    </source>
</evidence>
<organism evidence="2 3">
    <name type="scientific">Byssothecium circinans</name>
    <dbReference type="NCBI Taxonomy" id="147558"/>
    <lineage>
        <taxon>Eukaryota</taxon>
        <taxon>Fungi</taxon>
        <taxon>Dikarya</taxon>
        <taxon>Ascomycota</taxon>
        <taxon>Pezizomycotina</taxon>
        <taxon>Dothideomycetes</taxon>
        <taxon>Pleosporomycetidae</taxon>
        <taxon>Pleosporales</taxon>
        <taxon>Massarineae</taxon>
        <taxon>Massarinaceae</taxon>
        <taxon>Byssothecium</taxon>
    </lineage>
</organism>
<feature type="transmembrane region" description="Helical" evidence="1">
    <location>
        <begin position="167"/>
        <end position="188"/>
    </location>
</feature>
<keyword evidence="1" id="KW-0812">Transmembrane</keyword>
<accession>A0A6A5TKX0</accession>
<evidence type="ECO:0000256" key="1">
    <source>
        <dbReference type="SAM" id="Phobius"/>
    </source>
</evidence>
<dbReference type="EMBL" id="ML977004">
    <property type="protein sequence ID" value="KAF1953355.1"/>
    <property type="molecule type" value="Genomic_DNA"/>
</dbReference>
<gene>
    <name evidence="2" type="ORF">CC80DRAFT_518228</name>
</gene>
<keyword evidence="3" id="KW-1185">Reference proteome</keyword>
<dbReference type="Proteomes" id="UP000800035">
    <property type="component" value="Unassembled WGS sequence"/>
</dbReference>
<sequence length="410" mass="45439">MSTLLIRMSTPEAPVVTIDGCRKMCGAGFGWYKDPGPRLSTWLIPVFLLLSNMEVSPLDKKRYLMLVHLVADPIDSLLGLLTKLEAWSRCYCLAVGMYGTSDVDQVRKVATVLGAFEELTGFYENPKDIYEEIKKRAEEKGITGRKFNQLVTRAAQRLSDSRTDERLRTLLATFLYGYQLISAFVTSVGGGNTSPPGGRIGIAMFLTWIVPAILLSNAIGGFTSRRTCFELVEELIQKATKEDDAWLVLREVAPSLNQHRTVEHYLDTLAWSGGIYSYRPSKTIPFSSGGHDNSPRRLLLLAAMPIITSSIIASVIIWHTPPIGIGCRNIVVLVMTGLVFLSALFTHVTARYLFSEALGSPYSPKSCSGLHHVRQDYIPRFGWSLLGTPNSSFHGDDVGWKEGLEVDEVE</sequence>
<keyword evidence="1" id="KW-1133">Transmembrane helix</keyword>
<evidence type="ECO:0000313" key="3">
    <source>
        <dbReference type="Proteomes" id="UP000800035"/>
    </source>
</evidence>
<feature type="transmembrane region" description="Helical" evidence="1">
    <location>
        <begin position="298"/>
        <end position="318"/>
    </location>
</feature>
<feature type="transmembrane region" description="Helical" evidence="1">
    <location>
        <begin position="200"/>
        <end position="219"/>
    </location>
</feature>
<dbReference type="AlphaFoldDB" id="A0A6A5TKX0"/>
<dbReference type="OrthoDB" id="3010248at2759"/>
<reference evidence="2" key="1">
    <citation type="journal article" date="2020" name="Stud. Mycol.">
        <title>101 Dothideomycetes genomes: a test case for predicting lifestyles and emergence of pathogens.</title>
        <authorList>
            <person name="Haridas S."/>
            <person name="Albert R."/>
            <person name="Binder M."/>
            <person name="Bloem J."/>
            <person name="Labutti K."/>
            <person name="Salamov A."/>
            <person name="Andreopoulos B."/>
            <person name="Baker S."/>
            <person name="Barry K."/>
            <person name="Bills G."/>
            <person name="Bluhm B."/>
            <person name="Cannon C."/>
            <person name="Castanera R."/>
            <person name="Culley D."/>
            <person name="Daum C."/>
            <person name="Ezra D."/>
            <person name="Gonzalez J."/>
            <person name="Henrissat B."/>
            <person name="Kuo A."/>
            <person name="Liang C."/>
            <person name="Lipzen A."/>
            <person name="Lutzoni F."/>
            <person name="Magnuson J."/>
            <person name="Mondo S."/>
            <person name="Nolan M."/>
            <person name="Ohm R."/>
            <person name="Pangilinan J."/>
            <person name="Park H.-J."/>
            <person name="Ramirez L."/>
            <person name="Alfaro M."/>
            <person name="Sun H."/>
            <person name="Tritt A."/>
            <person name="Yoshinaga Y."/>
            <person name="Zwiers L.-H."/>
            <person name="Turgeon B."/>
            <person name="Goodwin S."/>
            <person name="Spatafora J."/>
            <person name="Crous P."/>
            <person name="Grigoriev I."/>
        </authorList>
    </citation>
    <scope>NUCLEOTIDE SEQUENCE</scope>
    <source>
        <strain evidence="2">CBS 675.92</strain>
    </source>
</reference>
<feature type="transmembrane region" description="Helical" evidence="1">
    <location>
        <begin position="330"/>
        <end position="354"/>
    </location>
</feature>
<protein>
    <submittedName>
        <fullName evidence="2">Uncharacterized protein</fullName>
    </submittedName>
</protein>
<proteinExistence type="predicted"/>